<organism evidence="2">
    <name type="scientific">marine metagenome</name>
    <dbReference type="NCBI Taxonomy" id="408172"/>
    <lineage>
        <taxon>unclassified sequences</taxon>
        <taxon>metagenomes</taxon>
        <taxon>ecological metagenomes</taxon>
    </lineage>
</organism>
<feature type="region of interest" description="Disordered" evidence="1">
    <location>
        <begin position="50"/>
        <end position="82"/>
    </location>
</feature>
<accession>A0A381WDJ3</accession>
<protein>
    <submittedName>
        <fullName evidence="2">Uncharacterized protein</fullName>
    </submittedName>
</protein>
<proteinExistence type="predicted"/>
<name>A0A381WDJ3_9ZZZZ</name>
<feature type="compositionally biased region" description="Basic and acidic residues" evidence="1">
    <location>
        <begin position="50"/>
        <end position="62"/>
    </location>
</feature>
<dbReference type="AlphaFoldDB" id="A0A381WDJ3"/>
<feature type="non-terminal residue" evidence="2">
    <location>
        <position position="1"/>
    </location>
</feature>
<reference evidence="2" key="1">
    <citation type="submission" date="2018-05" db="EMBL/GenBank/DDBJ databases">
        <authorList>
            <person name="Lanie J.A."/>
            <person name="Ng W.-L."/>
            <person name="Kazmierczak K.M."/>
            <person name="Andrzejewski T.M."/>
            <person name="Davidsen T.M."/>
            <person name="Wayne K.J."/>
            <person name="Tettelin H."/>
            <person name="Glass J.I."/>
            <person name="Rusch D."/>
            <person name="Podicherti R."/>
            <person name="Tsui H.-C.T."/>
            <person name="Winkler M.E."/>
        </authorList>
    </citation>
    <scope>NUCLEOTIDE SEQUENCE</scope>
</reference>
<evidence type="ECO:0000313" key="2">
    <source>
        <dbReference type="EMBL" id="SVA50606.1"/>
    </source>
</evidence>
<sequence>GRLRIVVPQKSKRLIGENDPESKRNTGWILLNDTYVQIRPALFEQYRSVEPGRARSNDDHTHSTFPLPVDLGDPKTRPTLAQPDIDRMKGRVIDIPHARCWIRQDSVINRLPKFQFQRNINTIDGTDGRLG</sequence>
<evidence type="ECO:0000256" key="1">
    <source>
        <dbReference type="SAM" id="MobiDB-lite"/>
    </source>
</evidence>
<dbReference type="EMBL" id="UINC01011469">
    <property type="protein sequence ID" value="SVA50606.1"/>
    <property type="molecule type" value="Genomic_DNA"/>
</dbReference>
<gene>
    <name evidence="2" type="ORF">METZ01_LOCUS103460</name>
</gene>